<dbReference type="InterPro" id="IPR052723">
    <property type="entry name" value="Acyl-CoA_thioesterase_PaaI"/>
</dbReference>
<gene>
    <name evidence="3" type="ORF">SAMN06295970_13150</name>
</gene>
<dbReference type="InterPro" id="IPR003736">
    <property type="entry name" value="PAAI_dom"/>
</dbReference>
<keyword evidence="4" id="KW-1185">Reference proteome</keyword>
<dbReference type="InterPro" id="IPR029069">
    <property type="entry name" value="HotDog_dom_sf"/>
</dbReference>
<dbReference type="Proteomes" id="UP001158049">
    <property type="component" value="Unassembled WGS sequence"/>
</dbReference>
<dbReference type="SUPFAM" id="SSF54637">
    <property type="entry name" value="Thioesterase/thiol ester dehydrase-isomerase"/>
    <property type="match status" value="1"/>
</dbReference>
<proteinExistence type="predicted"/>
<dbReference type="RefSeq" id="WP_283445283.1">
    <property type="nucleotide sequence ID" value="NZ_FXUL01000031.1"/>
</dbReference>
<dbReference type="InterPro" id="IPR011973">
    <property type="entry name" value="PaaD"/>
</dbReference>
<dbReference type="Pfam" id="PF03061">
    <property type="entry name" value="4HBT"/>
    <property type="match status" value="1"/>
</dbReference>
<dbReference type="PANTHER" id="PTHR42856">
    <property type="entry name" value="ACYL-COENZYME A THIOESTERASE PAAI"/>
    <property type="match status" value="1"/>
</dbReference>
<dbReference type="EMBL" id="FXUL01000031">
    <property type="protein sequence ID" value="SMP79472.1"/>
    <property type="molecule type" value="Genomic_DNA"/>
</dbReference>
<protein>
    <submittedName>
        <fullName evidence="3">Acyl-CoA thioesterase</fullName>
    </submittedName>
</protein>
<dbReference type="NCBIfam" id="TIGR02286">
    <property type="entry name" value="PaaD"/>
    <property type="match status" value="1"/>
</dbReference>
<comment type="caution">
    <text evidence="3">The sequence shown here is derived from an EMBL/GenBank/DDBJ whole genome shotgun (WGS) entry which is preliminary data.</text>
</comment>
<evidence type="ECO:0000256" key="1">
    <source>
        <dbReference type="ARBA" id="ARBA00022801"/>
    </source>
</evidence>
<keyword evidence="1" id="KW-0378">Hydrolase</keyword>
<name>A0ABY1QSC5_9BURK</name>
<dbReference type="NCBIfam" id="TIGR00369">
    <property type="entry name" value="unchar_dom_1"/>
    <property type="match status" value="1"/>
</dbReference>
<evidence type="ECO:0000313" key="3">
    <source>
        <dbReference type="EMBL" id="SMP79472.1"/>
    </source>
</evidence>
<sequence>MAQMTPQALAEAVADAMYARDPAVRAFGIRVEAVAPGYARLSMPVRDDMLNGHGFCHGGLIFTLADSAFAYACNSRNQNTVASGCTIDYLAPGAAGDVLNAEAVEQSLAGRTGVYDVMVRNQDGKRVALFRGRSHSIKGGILEGSA</sequence>
<organism evidence="3 4">
    <name type="scientific">Noviherbaspirillum suwonense</name>
    <dbReference type="NCBI Taxonomy" id="1224511"/>
    <lineage>
        <taxon>Bacteria</taxon>
        <taxon>Pseudomonadati</taxon>
        <taxon>Pseudomonadota</taxon>
        <taxon>Betaproteobacteria</taxon>
        <taxon>Burkholderiales</taxon>
        <taxon>Oxalobacteraceae</taxon>
        <taxon>Noviherbaspirillum</taxon>
    </lineage>
</organism>
<evidence type="ECO:0000313" key="4">
    <source>
        <dbReference type="Proteomes" id="UP001158049"/>
    </source>
</evidence>
<accession>A0ABY1QSC5</accession>
<dbReference type="Gene3D" id="3.10.129.10">
    <property type="entry name" value="Hotdog Thioesterase"/>
    <property type="match status" value="1"/>
</dbReference>
<reference evidence="3 4" key="1">
    <citation type="submission" date="2017-05" db="EMBL/GenBank/DDBJ databases">
        <authorList>
            <person name="Varghese N."/>
            <person name="Submissions S."/>
        </authorList>
    </citation>
    <scope>NUCLEOTIDE SEQUENCE [LARGE SCALE GENOMIC DNA]</scope>
    <source>
        <strain evidence="3 4">DSM 26001</strain>
    </source>
</reference>
<evidence type="ECO:0000259" key="2">
    <source>
        <dbReference type="Pfam" id="PF03061"/>
    </source>
</evidence>
<dbReference type="PANTHER" id="PTHR42856:SF1">
    <property type="entry name" value="ACYL-COENZYME A THIOESTERASE PAAI"/>
    <property type="match status" value="1"/>
</dbReference>
<feature type="domain" description="Thioesterase" evidence="2">
    <location>
        <begin position="53"/>
        <end position="127"/>
    </location>
</feature>
<dbReference type="CDD" id="cd03443">
    <property type="entry name" value="PaaI_thioesterase"/>
    <property type="match status" value="1"/>
</dbReference>
<dbReference type="InterPro" id="IPR006683">
    <property type="entry name" value="Thioestr_dom"/>
</dbReference>